<dbReference type="PANTHER" id="PTHR10146">
    <property type="entry name" value="PROLINE SYNTHETASE CO-TRANSCRIBED BACTERIAL HOMOLOG PROTEIN"/>
    <property type="match status" value="1"/>
</dbReference>
<dbReference type="eggNOG" id="COG0325">
    <property type="taxonomic scope" value="Bacteria"/>
</dbReference>
<dbReference type="InterPro" id="IPR029066">
    <property type="entry name" value="PLP-binding_barrel"/>
</dbReference>
<dbReference type="AlphaFoldDB" id="R4YXD0"/>
<dbReference type="PIRSF" id="PIRSF004848">
    <property type="entry name" value="YBL036c_PLPDEIII"/>
    <property type="match status" value="1"/>
</dbReference>
<comment type="cofactor">
    <cofactor evidence="2">
        <name>pyridoxal 5'-phosphate</name>
        <dbReference type="ChEBI" id="CHEBI:597326"/>
    </cofactor>
</comment>
<gene>
    <name evidence="5" type="ORF">BN381_140003</name>
</gene>
<evidence type="ECO:0000313" key="5">
    <source>
        <dbReference type="EMBL" id="CCM62838.1"/>
    </source>
</evidence>
<proteinExistence type="inferred from homology"/>
<dbReference type="Gene3D" id="3.20.20.10">
    <property type="entry name" value="Alanine racemase"/>
    <property type="match status" value="1"/>
</dbReference>
<dbReference type="NCBIfam" id="TIGR00044">
    <property type="entry name" value="YggS family pyridoxal phosphate-dependent enzyme"/>
    <property type="match status" value="1"/>
</dbReference>
<keyword evidence="6" id="KW-1185">Reference proteome</keyword>
<feature type="domain" description="Alanine racemase N-terminal" evidence="4">
    <location>
        <begin position="30"/>
        <end position="228"/>
    </location>
</feature>
<organism evidence="5 6">
    <name type="scientific">Candidatus Neomicrothrix parvicella RN1</name>
    <dbReference type="NCBI Taxonomy" id="1229780"/>
    <lineage>
        <taxon>Bacteria</taxon>
        <taxon>Bacillati</taxon>
        <taxon>Actinomycetota</taxon>
        <taxon>Acidimicrobiia</taxon>
        <taxon>Acidimicrobiales</taxon>
        <taxon>Microthrixaceae</taxon>
        <taxon>Candidatus Neomicrothrix</taxon>
    </lineage>
</organism>
<comment type="similarity">
    <text evidence="3">Belongs to the pyridoxal phosphate-binding protein YggS/PROSC family.</text>
</comment>
<dbReference type="EMBL" id="CANL01000006">
    <property type="protein sequence ID" value="CCM62838.1"/>
    <property type="molecule type" value="Genomic_DNA"/>
</dbReference>
<dbReference type="RefSeq" id="WP_012224639.1">
    <property type="nucleotide sequence ID" value="NZ_HG422565.1"/>
</dbReference>
<feature type="modified residue" description="N6-(pyridoxal phosphate)lysine" evidence="2">
    <location>
        <position position="46"/>
    </location>
</feature>
<sequence length="238" mass="25122">MNELANVSPPPDVRVLSEQIAERSALVRERLDRTAGREVRVVAVSKSHPPSTAWAAALAGHREFGENYAQELVGKAGFLAERGIEVRWHMIGPVQSNKVKVLAPVLGWWHTIDRSKLVRTIARWSPEGTVMIQRNLSGDPNKAGCTADEVEPLVAEATEAGLDVVGLMGVATEGSPQLAAAEFASLVAQADALALRERCIGMSGDLDVALAAGATTVRLGSMLFGSRPGSANGGPSRA</sequence>
<name>R4YXD0_9ACTN</name>
<evidence type="ECO:0000256" key="2">
    <source>
        <dbReference type="PIRSR" id="PIRSR004848-1"/>
    </source>
</evidence>
<dbReference type="STRING" id="1229780.BN381_140003"/>
<dbReference type="InterPro" id="IPR011078">
    <property type="entry name" value="PyrdxlP_homeostasis"/>
</dbReference>
<dbReference type="PROSITE" id="PS01211">
    <property type="entry name" value="UPF0001"/>
    <property type="match status" value="1"/>
</dbReference>
<dbReference type="PANTHER" id="PTHR10146:SF14">
    <property type="entry name" value="PYRIDOXAL PHOSPHATE HOMEOSTASIS PROTEIN"/>
    <property type="match status" value="1"/>
</dbReference>
<dbReference type="InterPro" id="IPR001608">
    <property type="entry name" value="Ala_racemase_N"/>
</dbReference>
<dbReference type="Proteomes" id="UP000018291">
    <property type="component" value="Unassembled WGS sequence"/>
</dbReference>
<evidence type="ECO:0000313" key="6">
    <source>
        <dbReference type="Proteomes" id="UP000018291"/>
    </source>
</evidence>
<protein>
    <recommendedName>
        <fullName evidence="4">Alanine racemase N-terminal domain-containing protein</fullName>
    </recommendedName>
</protein>
<evidence type="ECO:0000256" key="3">
    <source>
        <dbReference type="RuleBase" id="RU004514"/>
    </source>
</evidence>
<dbReference type="HOGENOM" id="CLU_059988_0_1_11"/>
<dbReference type="GO" id="GO:0030170">
    <property type="term" value="F:pyridoxal phosphate binding"/>
    <property type="evidence" value="ECO:0007669"/>
    <property type="project" value="InterPro"/>
</dbReference>
<reference evidence="5 6" key="1">
    <citation type="journal article" date="2013" name="ISME J.">
        <title>Metabolic model for the filamentous 'Candidatus Microthrix parvicella' based on genomic and metagenomic analyses.</title>
        <authorList>
            <person name="Jon McIlroy S."/>
            <person name="Kristiansen R."/>
            <person name="Albertsen M."/>
            <person name="Michael Karst S."/>
            <person name="Rossetti S."/>
            <person name="Lund Nielsen J."/>
            <person name="Tandoi V."/>
            <person name="James Seviour R."/>
            <person name="Nielsen P.H."/>
        </authorList>
    </citation>
    <scope>NUCLEOTIDE SEQUENCE [LARGE SCALE GENOMIC DNA]</scope>
    <source>
        <strain evidence="5 6">RN1</strain>
    </source>
</reference>
<comment type="caution">
    <text evidence="5">The sequence shown here is derived from an EMBL/GenBank/DDBJ whole genome shotgun (WGS) entry which is preliminary data.</text>
</comment>
<dbReference type="SUPFAM" id="SSF51419">
    <property type="entry name" value="PLP-binding barrel"/>
    <property type="match status" value="1"/>
</dbReference>
<keyword evidence="1 2" id="KW-0663">Pyridoxal phosphate</keyword>
<evidence type="ECO:0000259" key="4">
    <source>
        <dbReference type="Pfam" id="PF01168"/>
    </source>
</evidence>
<accession>R4YXD0</accession>
<dbReference type="Pfam" id="PF01168">
    <property type="entry name" value="Ala_racemase_N"/>
    <property type="match status" value="1"/>
</dbReference>
<dbReference type="OrthoDB" id="9804072at2"/>
<evidence type="ECO:0000256" key="1">
    <source>
        <dbReference type="ARBA" id="ARBA00022898"/>
    </source>
</evidence>